<dbReference type="SMART" id="SM00320">
    <property type="entry name" value="WD40"/>
    <property type="match status" value="5"/>
</dbReference>
<proteinExistence type="predicted"/>
<dbReference type="PANTHER" id="PTHR22838:SF0">
    <property type="entry name" value="WD REPEAT-CONTAINING PROTEIN 26"/>
    <property type="match status" value="1"/>
</dbReference>
<evidence type="ECO:0000259" key="5">
    <source>
        <dbReference type="PROSITE" id="PS50897"/>
    </source>
</evidence>
<dbReference type="InterPro" id="IPR036322">
    <property type="entry name" value="WD40_repeat_dom_sf"/>
</dbReference>
<feature type="domain" description="CTLH" evidence="5">
    <location>
        <begin position="42"/>
        <end position="102"/>
    </location>
</feature>
<keyword evidence="1 3" id="KW-0853">WD repeat</keyword>
<feature type="repeat" description="WD" evidence="3">
    <location>
        <begin position="223"/>
        <end position="257"/>
    </location>
</feature>
<feature type="repeat" description="WD" evidence="3">
    <location>
        <begin position="269"/>
        <end position="300"/>
    </location>
</feature>
<feature type="compositionally biased region" description="Low complexity" evidence="4">
    <location>
        <begin position="548"/>
        <end position="559"/>
    </location>
</feature>
<dbReference type="InterPro" id="IPR054080">
    <property type="entry name" value="TPR1-like_2nd"/>
</dbReference>
<dbReference type="PANTHER" id="PTHR22838">
    <property type="entry name" value="WD REPEAT PROTEIN 26-RELATED"/>
    <property type="match status" value="1"/>
</dbReference>
<dbReference type="SMART" id="SM00668">
    <property type="entry name" value="CTLH"/>
    <property type="match status" value="1"/>
</dbReference>
<dbReference type="AlphaFoldDB" id="A0A7J7KRW3"/>
<dbReference type="InterPro" id="IPR020472">
    <property type="entry name" value="WD40_PAC1"/>
</dbReference>
<dbReference type="PRINTS" id="PR00320">
    <property type="entry name" value="GPROTEINBRPT"/>
</dbReference>
<dbReference type="InterPro" id="IPR051350">
    <property type="entry name" value="WD_repeat-ST_regulator"/>
</dbReference>
<dbReference type="PROSITE" id="PS50082">
    <property type="entry name" value="WD_REPEATS_2"/>
    <property type="match status" value="3"/>
</dbReference>
<evidence type="ECO:0000256" key="1">
    <source>
        <dbReference type="ARBA" id="ARBA00022574"/>
    </source>
</evidence>
<accession>A0A7J7KRW3</accession>
<dbReference type="Pfam" id="PF21889">
    <property type="entry name" value="TPR1-like_2nd"/>
    <property type="match status" value="1"/>
</dbReference>
<dbReference type="EMBL" id="VXIV02000095">
    <property type="protein sequence ID" value="KAF6040879.1"/>
    <property type="molecule type" value="Genomic_DNA"/>
</dbReference>
<dbReference type="SMART" id="SM00667">
    <property type="entry name" value="LisH"/>
    <property type="match status" value="1"/>
</dbReference>
<evidence type="ECO:0000256" key="2">
    <source>
        <dbReference type="ARBA" id="ARBA00022737"/>
    </source>
</evidence>
<dbReference type="Pfam" id="PF00400">
    <property type="entry name" value="WD40"/>
    <property type="match status" value="4"/>
</dbReference>
<comment type="caution">
    <text evidence="6">The sequence shown here is derived from an EMBL/GenBank/DDBJ whole genome shotgun (WGS) entry which is preliminary data.</text>
</comment>
<dbReference type="GO" id="GO:0034657">
    <property type="term" value="C:GID complex"/>
    <property type="evidence" value="ECO:0007669"/>
    <property type="project" value="TreeGrafter"/>
</dbReference>
<keyword evidence="7" id="KW-1185">Reference proteome</keyword>
<feature type="region of interest" description="Disordered" evidence="4">
    <location>
        <begin position="546"/>
        <end position="577"/>
    </location>
</feature>
<dbReference type="InterPro" id="IPR015943">
    <property type="entry name" value="WD40/YVTN_repeat-like_dom_sf"/>
</dbReference>
<evidence type="ECO:0000256" key="3">
    <source>
        <dbReference type="PROSITE-ProRule" id="PRU00221"/>
    </source>
</evidence>
<keyword evidence="2" id="KW-0677">Repeat</keyword>
<name>A0A7J7KRW3_BUGNE</name>
<gene>
    <name evidence="6" type="ORF">EB796_000811</name>
</gene>
<dbReference type="Proteomes" id="UP000593567">
    <property type="component" value="Unassembled WGS sequence"/>
</dbReference>
<protein>
    <recommendedName>
        <fullName evidence="5">CTLH domain-containing protein</fullName>
    </recommendedName>
</protein>
<dbReference type="InterPro" id="IPR006595">
    <property type="entry name" value="CTLH_C"/>
</dbReference>
<reference evidence="6" key="1">
    <citation type="submission" date="2020-06" db="EMBL/GenBank/DDBJ databases">
        <title>Draft genome of Bugula neritina, a colonial animal packing powerful symbionts and potential medicines.</title>
        <authorList>
            <person name="Rayko M."/>
        </authorList>
    </citation>
    <scope>NUCLEOTIDE SEQUENCE [LARGE SCALE GENOMIC DNA]</scope>
    <source>
        <strain evidence="6">Kwan_BN1</strain>
    </source>
</reference>
<dbReference type="PROSITE" id="PS50897">
    <property type="entry name" value="CTLH"/>
    <property type="match status" value="1"/>
</dbReference>
<dbReference type="Gene3D" id="2.130.10.10">
    <property type="entry name" value="YVTN repeat-like/Quinoprotein amine dehydrogenase"/>
    <property type="match status" value="2"/>
</dbReference>
<feature type="repeat" description="WD" evidence="3">
    <location>
        <begin position="507"/>
        <end position="539"/>
    </location>
</feature>
<dbReference type="InterPro" id="IPR006594">
    <property type="entry name" value="LisH"/>
</dbReference>
<evidence type="ECO:0000313" key="6">
    <source>
        <dbReference type="EMBL" id="KAF6040879.1"/>
    </source>
</evidence>
<organism evidence="6 7">
    <name type="scientific">Bugula neritina</name>
    <name type="common">Brown bryozoan</name>
    <name type="synonym">Sertularia neritina</name>
    <dbReference type="NCBI Taxonomy" id="10212"/>
    <lineage>
        <taxon>Eukaryota</taxon>
        <taxon>Metazoa</taxon>
        <taxon>Spiralia</taxon>
        <taxon>Lophotrochozoa</taxon>
        <taxon>Bryozoa</taxon>
        <taxon>Gymnolaemata</taxon>
        <taxon>Cheilostomatida</taxon>
        <taxon>Flustrina</taxon>
        <taxon>Buguloidea</taxon>
        <taxon>Bugulidae</taxon>
        <taxon>Bugula</taxon>
    </lineage>
</organism>
<evidence type="ECO:0000256" key="4">
    <source>
        <dbReference type="SAM" id="MobiDB-lite"/>
    </source>
</evidence>
<dbReference type="PROSITE" id="PS50896">
    <property type="entry name" value="LISH"/>
    <property type="match status" value="1"/>
</dbReference>
<dbReference type="GO" id="GO:0043161">
    <property type="term" value="P:proteasome-mediated ubiquitin-dependent protein catabolic process"/>
    <property type="evidence" value="ECO:0007669"/>
    <property type="project" value="TreeGrafter"/>
</dbReference>
<sequence length="577" mass="65243">MGAFPLTHKDKDIIRLIGQYLKNTGFEQTADKLVDESGLYLEHPVATQLRSHILAGNWTKAEASLAELHKLLSSDESMMKEMKFSVLKQKYLEMVEDGKLIEAIHCLRYELTPLKFNTGQVHKLSTYVMYDSLDELKEMANWAGKGYASRQSLMEHLQTFLPIHIVLPPKRLDKLLDQAVSHQIHQCKYHNRSLSPHLYDDFSLLTDHICAKDSFPSRCTHILTQHGDQVWFCRFSPDGSLLATGSKDGMIYVWSIDPHTYEFSIKYSLEGHTYGVAHLAWSPDSKHIVACGPDECGDVWIWDIETGELKVRMSHSTDDSLTSVSFHKDARRFVTGGTRGQFYHCDLEGNVLDSWEGIRVHCVGCLNDNKTVLAADSHFRLRSYNFEDLSDQHLLQESHSIVSFTISEDGRLVLLNIDSEGRLGKNALISAITCHVTDIPILYMYHWYPYWDLKNNCMVRKLHGLKQGYYAIHSSFGGVNQDFVASGSEDNKVYIWHIEKESPICALEGHTQTVNCVHWNPANPSMIASVSDDSTIRIWGPAMPAIDSPSTSRSPYTSRLPQGGDSFANLSGRCTPV</sequence>
<dbReference type="SUPFAM" id="SSF50978">
    <property type="entry name" value="WD40 repeat-like"/>
    <property type="match status" value="1"/>
</dbReference>
<dbReference type="InterPro" id="IPR001680">
    <property type="entry name" value="WD40_rpt"/>
</dbReference>
<dbReference type="OrthoDB" id="972532at2759"/>
<evidence type="ECO:0000313" key="7">
    <source>
        <dbReference type="Proteomes" id="UP000593567"/>
    </source>
</evidence>
<dbReference type="PROSITE" id="PS50294">
    <property type="entry name" value="WD_REPEATS_REGION"/>
    <property type="match status" value="2"/>
</dbReference>